<dbReference type="AlphaFoldDB" id="A0A1Y2K2V5"/>
<evidence type="ECO:0000313" key="2">
    <source>
        <dbReference type="Proteomes" id="UP000194003"/>
    </source>
</evidence>
<name>A0A1Y2K2V5_9PROT</name>
<protein>
    <submittedName>
        <fullName evidence="1">Uncharacterized protein</fullName>
    </submittedName>
</protein>
<dbReference type="OrthoDB" id="9804984at2"/>
<accession>A0A1Y2K2V5</accession>
<comment type="caution">
    <text evidence="1">The sequence shown here is derived from an EMBL/GenBank/DDBJ whole genome shotgun (WGS) entry which is preliminary data.</text>
</comment>
<dbReference type="Proteomes" id="UP000194003">
    <property type="component" value="Unassembled WGS sequence"/>
</dbReference>
<keyword evidence="2" id="KW-1185">Reference proteome</keyword>
<reference evidence="1 2" key="1">
    <citation type="journal article" date="2016" name="BMC Genomics">
        <title>Combined genomic and structural analyses of a cultured magnetotactic bacterium reveals its niche adaptation to a dynamic environment.</title>
        <authorList>
            <person name="Araujo A.C."/>
            <person name="Morillo V."/>
            <person name="Cypriano J."/>
            <person name="Teixeira L.C."/>
            <person name="Leao P."/>
            <person name="Lyra S."/>
            <person name="Almeida L.G."/>
            <person name="Bazylinski D.A."/>
            <person name="Vasconcellos A.T."/>
            <person name="Abreu F."/>
            <person name="Lins U."/>
        </authorList>
    </citation>
    <scope>NUCLEOTIDE SEQUENCE [LARGE SCALE GENOMIC DNA]</scope>
    <source>
        <strain evidence="1 2">IT-1</strain>
    </source>
</reference>
<gene>
    <name evidence="1" type="ORF">MAIT1_01500</name>
</gene>
<proteinExistence type="predicted"/>
<dbReference type="RefSeq" id="WP_085443110.1">
    <property type="nucleotide sequence ID" value="NZ_LVJN01000020.1"/>
</dbReference>
<dbReference type="STRING" id="1434232.MAIT1_01500"/>
<sequence length="127" mass="14255">MVHTEIDLSKRLIVASFSGEIGYAELQEWQLGLSATPDFAPDFFGVADFRRASVRITTEGLQRIDQISAERLMPSGKWALLVNSPHEAALAAQYIHIKNDKHPLSYFNTVRAASEYLGVDLSEYLRD</sequence>
<organism evidence="1 2">
    <name type="scientific">Magnetofaba australis IT-1</name>
    <dbReference type="NCBI Taxonomy" id="1434232"/>
    <lineage>
        <taxon>Bacteria</taxon>
        <taxon>Pseudomonadati</taxon>
        <taxon>Pseudomonadota</taxon>
        <taxon>Magnetococcia</taxon>
        <taxon>Magnetococcales</taxon>
        <taxon>Magnetococcaceae</taxon>
        <taxon>Magnetofaba</taxon>
    </lineage>
</organism>
<evidence type="ECO:0000313" key="1">
    <source>
        <dbReference type="EMBL" id="OSM01514.1"/>
    </source>
</evidence>
<dbReference type="EMBL" id="LVJN01000020">
    <property type="protein sequence ID" value="OSM01514.1"/>
    <property type="molecule type" value="Genomic_DNA"/>
</dbReference>